<evidence type="ECO:0000259" key="2">
    <source>
        <dbReference type="Pfam" id="PF14611"/>
    </source>
</evidence>
<keyword evidence="6" id="KW-1185">Reference proteome</keyword>
<evidence type="ECO:0000259" key="4">
    <source>
        <dbReference type="Pfam" id="PF20778"/>
    </source>
</evidence>
<dbReference type="Pfam" id="PF20776">
    <property type="entry name" value="SLS1_N"/>
    <property type="match status" value="1"/>
</dbReference>
<dbReference type="InterPro" id="IPR032741">
    <property type="entry name" value="Sls1_KH-1"/>
</dbReference>
<feature type="compositionally biased region" description="Polar residues" evidence="1">
    <location>
        <begin position="237"/>
        <end position="248"/>
    </location>
</feature>
<feature type="domain" description="SLS1 C-terminal" evidence="4">
    <location>
        <begin position="456"/>
        <end position="768"/>
    </location>
</feature>
<dbReference type="Pfam" id="PF20778">
    <property type="entry name" value="SLS1_C"/>
    <property type="match status" value="1"/>
</dbReference>
<feature type="region of interest" description="Disordered" evidence="1">
    <location>
        <begin position="222"/>
        <end position="249"/>
    </location>
</feature>
<protein>
    <submittedName>
        <fullName evidence="5">Uncharacterized protein</fullName>
    </submittedName>
</protein>
<reference evidence="5" key="1">
    <citation type="journal article" date="2020" name="Mol. Plant Microbe Interact.">
        <title>Genome Sequence of the Biocontrol Agent Coniothyrium minitans strain Conio (IMI 134523).</title>
        <authorList>
            <person name="Patel D."/>
            <person name="Shittu T.A."/>
            <person name="Baroncelli R."/>
            <person name="Muthumeenakshi S."/>
            <person name="Osborne T.H."/>
            <person name="Janganan T.K."/>
            <person name="Sreenivasaprasad S."/>
        </authorList>
    </citation>
    <scope>NUCLEOTIDE SEQUENCE</scope>
    <source>
        <strain evidence="5">Conio</strain>
    </source>
</reference>
<evidence type="ECO:0000256" key="1">
    <source>
        <dbReference type="SAM" id="MobiDB-lite"/>
    </source>
</evidence>
<dbReference type="InterPro" id="IPR048401">
    <property type="entry name" value="SLS1_C"/>
</dbReference>
<evidence type="ECO:0000313" key="5">
    <source>
        <dbReference type="EMBL" id="KAF9741747.1"/>
    </source>
</evidence>
<accession>A0A9P6GTV9</accession>
<dbReference type="GO" id="GO:0005743">
    <property type="term" value="C:mitochondrial inner membrane"/>
    <property type="evidence" value="ECO:0007669"/>
    <property type="project" value="InterPro"/>
</dbReference>
<evidence type="ECO:0000259" key="3">
    <source>
        <dbReference type="Pfam" id="PF20776"/>
    </source>
</evidence>
<name>A0A9P6GTV9_9PLEO</name>
<feature type="region of interest" description="Disordered" evidence="1">
    <location>
        <begin position="32"/>
        <end position="56"/>
    </location>
</feature>
<comment type="caution">
    <text evidence="5">The sequence shown here is derived from an EMBL/GenBank/DDBJ whole genome shotgun (WGS) entry which is preliminary data.</text>
</comment>
<sequence length="866" mass="97008">MLAPRVSGAFVCLRCELTQARSRLPVLPRRVPRASFSASSRRRHDAGDEDHDTESRPRFRIIRHKTLLSEHPLGIRVRKRKGGGHLRETTARLEGAKTLGEDTSIIVLEELGEQKKHEHIPEPLPPHDDQIPLKLAEALADERPATLDEVVDQLDKLRLKATNDEVIVEEGHYVSQTVYFRLSSHLFKSFTGRQLSHYYSERKGVEKDRVPQEVRDRLKQDQLKGTAKRPSMRSEWTPGTTQINQRSPSLDVHSQKKRKYIAKHLLVDQILRDVWKLIMLEELEATGEIELALKDWQLALLTSGSESALDRIGQTRKARLEVNTVDKVLRITADKHTAEYAANDVEQLLQASETQRFHFTTWVPHLETIDGSEPTTERVFPDDVLATVTALTGAQLQRVADKIIIRALDKEATAEAVRCLIKVLPLKSPSATTVDTTGRGALESADHFRPVVVEKESVAYKARSTKFGRWSLPVKQNMDTRATLPNLSQRLNAAQEQVQTMFLKKTPPHQSPDVKYPKWNKNTEVRLKALYGHALLPFEDPNSEEVSFVPVLPGLSSLFTDQVFHTSFTTRPLLCYEFIAQPGPSNYTSDLLPYKFPRLIAYFRFIDGQQGLSKLVLKFDAGNHQVLLPEETVDIRFETSRSIQMNNSRQAHDTRGLREHVVANLQSGGRITAPDITLDIPKWTVEGMEFEGKGDLIKTKFQFVGVTFTQSVWGEHDGSAATYFTKQSGKLGAKYGQFATVYGVNRLATPVAIDDPANAISEFVANAFKTAGTITQAAATSQAGPKKLETKPKKLQPPGERVHRNGDAVYRSAEDTQIPEAAMDDPHLSNMLNDDAPSNEHSEASPSASRAEPTEEEMKHNFGSAA</sequence>
<dbReference type="EMBL" id="WJXW01000001">
    <property type="protein sequence ID" value="KAF9741747.1"/>
    <property type="molecule type" value="Genomic_DNA"/>
</dbReference>
<organism evidence="5 6">
    <name type="scientific">Paraphaeosphaeria minitans</name>
    <dbReference type="NCBI Taxonomy" id="565426"/>
    <lineage>
        <taxon>Eukaryota</taxon>
        <taxon>Fungi</taxon>
        <taxon>Dikarya</taxon>
        <taxon>Ascomycota</taxon>
        <taxon>Pezizomycotina</taxon>
        <taxon>Dothideomycetes</taxon>
        <taxon>Pleosporomycetidae</taxon>
        <taxon>Pleosporales</taxon>
        <taxon>Massarineae</taxon>
        <taxon>Didymosphaeriaceae</taxon>
        <taxon>Paraphaeosphaeria</taxon>
    </lineage>
</organism>
<dbReference type="Proteomes" id="UP000756921">
    <property type="component" value="Unassembled WGS sequence"/>
</dbReference>
<gene>
    <name evidence="5" type="ORF">PMIN01_01286</name>
</gene>
<dbReference type="PANTHER" id="PTHR37919">
    <property type="entry name" value="PROTEIN CBG05606"/>
    <property type="match status" value="1"/>
</dbReference>
<evidence type="ECO:0000313" key="6">
    <source>
        <dbReference type="Proteomes" id="UP000756921"/>
    </source>
</evidence>
<dbReference type="PANTHER" id="PTHR37919:SF2">
    <property type="entry name" value="EXPERA DOMAIN-CONTAINING PROTEIN"/>
    <property type="match status" value="1"/>
</dbReference>
<feature type="region of interest" description="Disordered" evidence="1">
    <location>
        <begin position="778"/>
        <end position="866"/>
    </location>
</feature>
<proteinExistence type="predicted"/>
<dbReference type="Pfam" id="PF14611">
    <property type="entry name" value="KH_SLS1_1"/>
    <property type="match status" value="1"/>
</dbReference>
<feature type="domain" description="SLS1 first KH" evidence="2">
    <location>
        <begin position="287"/>
        <end position="351"/>
    </location>
</feature>
<dbReference type="AlphaFoldDB" id="A0A9P6GTV9"/>
<feature type="domain" description="SLS1 N-terminal" evidence="3">
    <location>
        <begin position="145"/>
        <end position="277"/>
    </location>
</feature>
<dbReference type="InterPro" id="IPR048400">
    <property type="entry name" value="SLS1_N"/>
</dbReference>
<dbReference type="OrthoDB" id="5392646at2759"/>